<dbReference type="Pfam" id="PF03150">
    <property type="entry name" value="CCP_MauG"/>
    <property type="match status" value="1"/>
</dbReference>
<keyword evidence="5 6" id="KW-0408">Iron</keyword>
<evidence type="ECO:0000259" key="9">
    <source>
        <dbReference type="PROSITE" id="PS51007"/>
    </source>
</evidence>
<evidence type="ECO:0000256" key="6">
    <source>
        <dbReference type="PROSITE-ProRule" id="PRU00433"/>
    </source>
</evidence>
<keyword evidence="3 6" id="KW-0479">Metal-binding</keyword>
<dbReference type="InterPro" id="IPR009056">
    <property type="entry name" value="Cyt_c-like_dom"/>
</dbReference>
<dbReference type="InterPro" id="IPR051395">
    <property type="entry name" value="Cytochrome_c_Peroxidase/MauG"/>
</dbReference>
<keyword evidence="11" id="KW-1185">Reference proteome</keyword>
<dbReference type="PROSITE" id="PS51257">
    <property type="entry name" value="PROKAR_LIPOPROTEIN"/>
    <property type="match status" value="1"/>
</dbReference>
<evidence type="ECO:0000313" key="10">
    <source>
        <dbReference type="EMBL" id="GAA4894644.1"/>
    </source>
</evidence>
<name>A0ABP9F5A7_9FLAO</name>
<feature type="signal peptide" evidence="8">
    <location>
        <begin position="1"/>
        <end position="22"/>
    </location>
</feature>
<evidence type="ECO:0000256" key="8">
    <source>
        <dbReference type="SAM" id="SignalP"/>
    </source>
</evidence>
<feature type="domain" description="Cytochrome c" evidence="9">
    <location>
        <begin position="277"/>
        <end position="414"/>
    </location>
</feature>
<evidence type="ECO:0000256" key="1">
    <source>
        <dbReference type="ARBA" id="ARBA00004196"/>
    </source>
</evidence>
<evidence type="ECO:0000256" key="4">
    <source>
        <dbReference type="ARBA" id="ARBA00023002"/>
    </source>
</evidence>
<comment type="caution">
    <text evidence="10">The sequence shown here is derived from an EMBL/GenBank/DDBJ whole genome shotgun (WGS) entry which is preliminary data.</text>
</comment>
<dbReference type="Proteomes" id="UP001500433">
    <property type="component" value="Unassembled WGS sequence"/>
</dbReference>
<keyword evidence="10" id="KW-0575">Peroxidase</keyword>
<reference evidence="11" key="1">
    <citation type="journal article" date="2019" name="Int. J. Syst. Evol. Microbiol.">
        <title>The Global Catalogue of Microorganisms (GCM) 10K type strain sequencing project: providing services to taxonomists for standard genome sequencing and annotation.</title>
        <authorList>
            <consortium name="The Broad Institute Genomics Platform"/>
            <consortium name="The Broad Institute Genome Sequencing Center for Infectious Disease"/>
            <person name="Wu L."/>
            <person name="Ma J."/>
        </authorList>
    </citation>
    <scope>NUCLEOTIDE SEQUENCE [LARGE SCALE GENOMIC DNA]</scope>
    <source>
        <strain evidence="11">JCM 18274</strain>
    </source>
</reference>
<dbReference type="PROSITE" id="PS51007">
    <property type="entry name" value="CYTC"/>
    <property type="match status" value="1"/>
</dbReference>
<dbReference type="GO" id="GO:0004601">
    <property type="term" value="F:peroxidase activity"/>
    <property type="evidence" value="ECO:0007669"/>
    <property type="project" value="UniProtKB-KW"/>
</dbReference>
<protein>
    <submittedName>
        <fullName evidence="10">Cytochrome-c peroxidase</fullName>
    </submittedName>
</protein>
<organism evidence="10 11">
    <name type="scientific">Flaviramulus aquimarinus</name>
    <dbReference type="NCBI Taxonomy" id="1170456"/>
    <lineage>
        <taxon>Bacteria</taxon>
        <taxon>Pseudomonadati</taxon>
        <taxon>Bacteroidota</taxon>
        <taxon>Flavobacteriia</taxon>
        <taxon>Flavobacteriales</taxon>
        <taxon>Flavobacteriaceae</taxon>
        <taxon>Flaviramulus</taxon>
    </lineage>
</organism>
<dbReference type="EMBL" id="BAABJH010000002">
    <property type="protein sequence ID" value="GAA4894644.1"/>
    <property type="molecule type" value="Genomic_DNA"/>
</dbReference>
<feature type="region of interest" description="Disordered" evidence="7">
    <location>
        <begin position="426"/>
        <end position="447"/>
    </location>
</feature>
<evidence type="ECO:0000256" key="3">
    <source>
        <dbReference type="ARBA" id="ARBA00022723"/>
    </source>
</evidence>
<gene>
    <name evidence="10" type="ORF">GCM10023311_19170</name>
</gene>
<dbReference type="InterPro" id="IPR036909">
    <property type="entry name" value="Cyt_c-like_dom_sf"/>
</dbReference>
<evidence type="ECO:0000256" key="2">
    <source>
        <dbReference type="ARBA" id="ARBA00022617"/>
    </source>
</evidence>
<keyword evidence="8" id="KW-0732">Signal</keyword>
<keyword evidence="2 6" id="KW-0349">Heme</keyword>
<feature type="chain" id="PRO_5045279820" evidence="8">
    <location>
        <begin position="23"/>
        <end position="447"/>
    </location>
</feature>
<proteinExistence type="predicted"/>
<accession>A0ABP9F5A7</accession>
<evidence type="ECO:0000256" key="7">
    <source>
        <dbReference type="SAM" id="MobiDB-lite"/>
    </source>
</evidence>
<dbReference type="InterPro" id="IPR004852">
    <property type="entry name" value="Di-haem_cyt_c_peroxidsae"/>
</dbReference>
<dbReference type="PANTHER" id="PTHR30600">
    <property type="entry name" value="CYTOCHROME C PEROXIDASE-RELATED"/>
    <property type="match status" value="1"/>
</dbReference>
<comment type="subcellular location">
    <subcellularLocation>
        <location evidence="1">Cell envelope</location>
    </subcellularLocation>
</comment>
<evidence type="ECO:0000313" key="11">
    <source>
        <dbReference type="Proteomes" id="UP001500433"/>
    </source>
</evidence>
<keyword evidence="4" id="KW-0560">Oxidoreductase</keyword>
<dbReference type="Gene3D" id="1.10.760.10">
    <property type="entry name" value="Cytochrome c-like domain"/>
    <property type="match status" value="2"/>
</dbReference>
<dbReference type="SUPFAM" id="SSF46626">
    <property type="entry name" value="Cytochrome c"/>
    <property type="match status" value="2"/>
</dbReference>
<evidence type="ECO:0000256" key="5">
    <source>
        <dbReference type="ARBA" id="ARBA00023004"/>
    </source>
</evidence>
<dbReference type="RefSeq" id="WP_345273924.1">
    <property type="nucleotide sequence ID" value="NZ_BAABJH010000002.1"/>
</dbReference>
<sequence length="447" mass="48728">MKNLGPFSLLIICAFYFFTSCANDQDDYVQTPLQTSLEKQIEALFGSKESLILPASNNYSVIPNDAKNSITEAKVELGKLLFHETLLGKNPNKEEGMNTYSCASCHHAAAGFQSGILQGIGEGGSGFGFNGEGRVKSVNYQESDLDVQPIRSPSVLNVAYQDVMLWNGQFGAVGSNAGTEANWTVGTPKEANNLGFEGVETQAIAGLDVHRLLIDKDDITNSSYKALFDSAFSNDSEDNRYTKLNAALAIAAYERTVLSNEAPFQKWLKGDEFAMNEDELNGAMLFFDKGQCYTCHSGPGLNGMGFHALGMSDLAGENIMTVVDAGTKKGRGGFTGNPDDDYKFKTPQLYNLMDVNFYGHGGSFKSVRDIISYKNVAQHENNEVPSNKLSPLFQPLNLTETEIDLITLFVENALYDSNLKRYQPDSLPSGSCFPNSDSQSSIDMGCN</sequence>